<feature type="region of interest" description="Disordered" evidence="2">
    <location>
        <begin position="1152"/>
        <end position="1193"/>
    </location>
</feature>
<evidence type="ECO:0000259" key="5">
    <source>
        <dbReference type="Pfam" id="PF25796"/>
    </source>
</evidence>
<dbReference type="AlphaFoldDB" id="A0A6C8GUI9"/>
<sequence length="1247" mass="141501">MIETEFLMQIRELFTKQLDRPINGVVKAEQLDEQIIWTELDEYVVTRELDRHLRHFFETYLPGVSHPDDPSVAGKIGIWVSGYFGSGKSHFIKILSYLLGNKKAVNNGQTKAAIEFFKEKISDPLLYGDIHAAVNRNTEVILFNIDSRADTENKEDAILKVFLRVFNERLGYCADHPHIAHLERELDSRGQYEPFKAKFAELTGSSWEEQRDAYGFCRDEMAKAWAYATGQSDASSVQSMENLESMFTLDIANFCKWVREYLDRSDPSGDSKRMVFLVDEVGQFIGNNTQMMLKLQTITENIGTACGGRAWVIVTSQEDIDAVLGAKKGQDFYLSAKKGQDFSKIQGRFHTRISLSSSNTNEVIQKRLLEKSEDAKNCLAELFSQKGDILRNQLTFDTSTTAELANYSDNVEFVDHYPFIPYQYLLVQKVFEAIRKVGATGKHLSRGERSLLDAFQNAARQQMNKDIGVLVPFHAFYPAIESFLDTNVKRIFEQAAEKASLDPYDINILKSLFLIRYVDLVKSTIDNLVTLSIEEIDTDKVALKSRIEASLQRLENQLLIVRNGDEYVFLTNEEKEVEQEIKHTQVEATEENRQLARLVFEEVMGNRRQYRYPVNKQDYPLTRFCNGHSIDGSQQTDLVLKVISPLDANFNSYNEQSYKALSQEGNGCILVRLSSEKRIWAEFDTWLKTEKFLAGIRGKRPEQEKLLAEKALENTQRRSRLKLLFDDLVKQAQIFALGNELQSKSASVSNMLDEACAYVIENSFQKLSLLQSCGNNPVQELKSVIMADDMAQLNVNLGEQDPNAAAKKEIELFLNVADEKNQPVYLKELLERFSARPFGWNRDEVMLQVTHLVLLGKAALSTPNGDLPLKRSYEHFTSVRSHSTLRIRRVRQHTEQQVAKAAKLAKDIFNKPFESSEKELANKLLDVLGEWQRLIKEFDFKAKDGNCPGKSTLLTGSRLIASLLELGNNSYALIDGFCQQSNEWQDFAEDFEEVEEFFTRQFDIWQQLRRALNDQFKSNRHALEQNPEAAKALAALQAIYDDKSPYSKLRQVGSLIDQLIAINLQLVEQKRAAALEAINATQQGVAPLVADLPAELQNQAMRPFNLLKERVSNSLSLHEIVSLQQEADDEEDKVLELINRYSAELQARLEAEQAAARKKTAEPPNSDAGTLREPDPSDSPTTTANNSAATVVSHKPIPKPIELVSPAELLGASHIFIETEQDIDTYLATLRSRLQQAIGQGKRVRIK</sequence>
<dbReference type="NCBIfam" id="NF033441">
    <property type="entry name" value="BREX_BrxC"/>
    <property type="match status" value="1"/>
</dbReference>
<evidence type="ECO:0000256" key="2">
    <source>
        <dbReference type="SAM" id="MobiDB-lite"/>
    </source>
</evidence>
<accession>A0A6C8GUI9</accession>
<feature type="compositionally biased region" description="Low complexity" evidence="2">
    <location>
        <begin position="1181"/>
        <end position="1193"/>
    </location>
</feature>
<evidence type="ECO:0000259" key="4">
    <source>
        <dbReference type="Pfam" id="PF25792"/>
    </source>
</evidence>
<feature type="domain" description="Probable ATP-binding protein BrxC 4th six-stranded beta-sheet" evidence="5">
    <location>
        <begin position="584"/>
        <end position="758"/>
    </location>
</feature>
<reference evidence="6 7" key="1">
    <citation type="journal article" date="2011" name="BMC Genomics">
        <title>Genome sequencing reveals diversification of virulence factor content and possible host adaptation in distinct subpopulations of Salmonella enterica.</title>
        <authorList>
            <person name="den Bakker H.C."/>
            <person name="Moreno Switt A.I."/>
            <person name="Govoni G."/>
            <person name="Cummings C.A."/>
            <person name="Ranieri M.L."/>
            <person name="Degoricija L."/>
            <person name="Hoelzer K."/>
            <person name="Rodriguez-Rivera L.D."/>
            <person name="Brown S."/>
            <person name="Bolchacova E."/>
            <person name="Furtado M.R."/>
            <person name="Wiedmann M."/>
        </authorList>
    </citation>
    <scope>NUCLEOTIDE SEQUENCE [LARGE SCALE GENOMIC DNA]</scope>
    <source>
        <strain evidence="6 7">R8-3404</strain>
    </source>
</reference>
<feature type="domain" description="Probable ATP-binding protein BrxC alpha-helical" evidence="4">
    <location>
        <begin position="897"/>
        <end position="1020"/>
    </location>
</feature>
<keyword evidence="1" id="KW-0175">Coiled coil</keyword>
<comment type="caution">
    <text evidence="6">The sequence shown here is derived from an EMBL/GenBank/DDBJ whole genome shotgun (WGS) entry which is preliminary data.</text>
</comment>
<proteinExistence type="predicted"/>
<feature type="domain" description="Probable ATP-binding protein BrxC winged helix-turn-helix" evidence="3">
    <location>
        <begin position="779"/>
        <end position="867"/>
    </location>
</feature>
<feature type="coiled-coil region" evidence="1">
    <location>
        <begin position="567"/>
        <end position="594"/>
    </location>
</feature>
<dbReference type="EMBL" id="AFCV01001509">
    <property type="protein sequence ID" value="EHC84522.1"/>
    <property type="molecule type" value="Genomic_DNA"/>
</dbReference>
<evidence type="ECO:0000313" key="7">
    <source>
        <dbReference type="Proteomes" id="UP000003915"/>
    </source>
</evidence>
<dbReference type="InterPro" id="IPR058037">
    <property type="entry name" value="BREX_BrxC_helical"/>
</dbReference>
<protein>
    <recommendedName>
        <fullName evidence="8">BREX system P-loop protein BrxC</fullName>
    </recommendedName>
</protein>
<evidence type="ECO:0000259" key="3">
    <source>
        <dbReference type="Pfam" id="PF25791"/>
    </source>
</evidence>
<dbReference type="Pfam" id="PF25792">
    <property type="entry name" value="BREX_BrxC_helical"/>
    <property type="match status" value="1"/>
</dbReference>
<name>A0A6C8GUI9_SALET</name>
<dbReference type="InterPro" id="IPR047679">
    <property type="entry name" value="BREX_BrxC"/>
</dbReference>
<evidence type="ECO:0008006" key="8">
    <source>
        <dbReference type="Google" id="ProtNLM"/>
    </source>
</evidence>
<dbReference type="InterPro" id="IPR058036">
    <property type="entry name" value="BREX_BrxC_4th"/>
</dbReference>
<dbReference type="Pfam" id="PF25791">
    <property type="entry name" value="WHD_BREX_BrxC"/>
    <property type="match status" value="1"/>
</dbReference>
<dbReference type="InterPro" id="IPR058038">
    <property type="entry name" value="BREX_BrxC_wHTH"/>
</dbReference>
<evidence type="ECO:0000313" key="6">
    <source>
        <dbReference type="EMBL" id="EHC84522.1"/>
    </source>
</evidence>
<evidence type="ECO:0000256" key="1">
    <source>
        <dbReference type="SAM" id="Coils"/>
    </source>
</evidence>
<dbReference type="Proteomes" id="UP000003915">
    <property type="component" value="Unassembled WGS sequence"/>
</dbReference>
<dbReference type="Pfam" id="PF25796">
    <property type="entry name" value="BREX_BrxC_4th"/>
    <property type="match status" value="1"/>
</dbReference>
<organism evidence="6 7">
    <name type="scientific">Salmonella enterica subsp. enterica serovar Uganda str. R8-3404</name>
    <dbReference type="NCBI Taxonomy" id="913083"/>
    <lineage>
        <taxon>Bacteria</taxon>
        <taxon>Pseudomonadati</taxon>
        <taxon>Pseudomonadota</taxon>
        <taxon>Gammaproteobacteria</taxon>
        <taxon>Enterobacterales</taxon>
        <taxon>Enterobacteriaceae</taxon>
        <taxon>Salmonella</taxon>
    </lineage>
</organism>
<gene>
    <name evidence="6" type="ORF">LTSEUGA_5994</name>
</gene>